<dbReference type="Pfam" id="PF07676">
    <property type="entry name" value="PD40"/>
    <property type="match status" value="1"/>
</dbReference>
<name>A0A5B8MNP1_9CHLO</name>
<feature type="domain" description="Peptidase S9 prolyl oligopeptidase catalytic" evidence="2">
    <location>
        <begin position="446"/>
        <end position="653"/>
    </location>
</feature>
<dbReference type="InterPro" id="IPR011042">
    <property type="entry name" value="6-blade_b-propeller_TolB-like"/>
</dbReference>
<keyword evidence="4" id="KW-1185">Reference proteome</keyword>
<dbReference type="Proteomes" id="UP000316726">
    <property type="component" value="Chromosome 7"/>
</dbReference>
<evidence type="ECO:0000313" key="4">
    <source>
        <dbReference type="Proteomes" id="UP000316726"/>
    </source>
</evidence>
<reference evidence="3 4" key="1">
    <citation type="submission" date="2018-07" db="EMBL/GenBank/DDBJ databases">
        <title>The complete nuclear genome of the prasinophyte Chloropicon primus (CCMP1205).</title>
        <authorList>
            <person name="Pombert J.-F."/>
            <person name="Otis C."/>
            <person name="Turmel M."/>
            <person name="Lemieux C."/>
        </authorList>
    </citation>
    <scope>NUCLEOTIDE SEQUENCE [LARGE SCALE GENOMIC DNA]</scope>
    <source>
        <strain evidence="3 4">CCMP1205</strain>
    </source>
</reference>
<dbReference type="OrthoDB" id="416344at2759"/>
<evidence type="ECO:0000313" key="3">
    <source>
        <dbReference type="EMBL" id="QDZ22143.1"/>
    </source>
</evidence>
<dbReference type="Gene3D" id="2.120.10.30">
    <property type="entry name" value="TolB, C-terminal domain"/>
    <property type="match status" value="1"/>
</dbReference>
<dbReference type="Pfam" id="PF00326">
    <property type="entry name" value="Peptidase_S9"/>
    <property type="match status" value="1"/>
</dbReference>
<protein>
    <submittedName>
        <fullName evidence="3">Dipeptidyl aminopeptidase</fullName>
    </submittedName>
</protein>
<dbReference type="InterPro" id="IPR029058">
    <property type="entry name" value="AB_hydrolase_fold"/>
</dbReference>
<dbReference type="SUPFAM" id="SSF69322">
    <property type="entry name" value="Tricorn protease domain 2"/>
    <property type="match status" value="1"/>
</dbReference>
<evidence type="ECO:0000256" key="1">
    <source>
        <dbReference type="SAM" id="MobiDB-lite"/>
    </source>
</evidence>
<dbReference type="InterPro" id="IPR050585">
    <property type="entry name" value="Xaa-Pro_dipeptidyl-ppase/CocE"/>
</dbReference>
<dbReference type="PANTHER" id="PTHR43056:SF5">
    <property type="entry name" value="PEPTIDASE S9 PROLYL OLIGOPEPTIDASE CATALYTIC DOMAIN-CONTAINING PROTEIN"/>
    <property type="match status" value="1"/>
</dbReference>
<dbReference type="AlphaFoldDB" id="A0A5B8MNP1"/>
<dbReference type="GO" id="GO:0004177">
    <property type="term" value="F:aminopeptidase activity"/>
    <property type="evidence" value="ECO:0007669"/>
    <property type="project" value="UniProtKB-KW"/>
</dbReference>
<dbReference type="SUPFAM" id="SSF53474">
    <property type="entry name" value="alpha/beta-Hydrolases"/>
    <property type="match status" value="1"/>
</dbReference>
<evidence type="ECO:0000259" key="2">
    <source>
        <dbReference type="Pfam" id="PF00326"/>
    </source>
</evidence>
<dbReference type="EMBL" id="CP031040">
    <property type="protein sequence ID" value="QDZ22143.1"/>
    <property type="molecule type" value="Genomic_DNA"/>
</dbReference>
<keyword evidence="3" id="KW-0645">Protease</keyword>
<dbReference type="Gene3D" id="3.40.50.1820">
    <property type="entry name" value="alpha/beta hydrolase"/>
    <property type="match status" value="1"/>
</dbReference>
<dbReference type="GO" id="GO:0008236">
    <property type="term" value="F:serine-type peptidase activity"/>
    <property type="evidence" value="ECO:0007669"/>
    <property type="project" value="InterPro"/>
</dbReference>
<proteinExistence type="predicted"/>
<accession>A0A5B8MNP1</accession>
<organism evidence="3 4">
    <name type="scientific">Chloropicon primus</name>
    <dbReference type="NCBI Taxonomy" id="1764295"/>
    <lineage>
        <taxon>Eukaryota</taxon>
        <taxon>Viridiplantae</taxon>
        <taxon>Chlorophyta</taxon>
        <taxon>Chloropicophyceae</taxon>
        <taxon>Chloropicales</taxon>
        <taxon>Chloropicaceae</taxon>
        <taxon>Chloropicon</taxon>
    </lineage>
</organism>
<dbReference type="GO" id="GO:0006508">
    <property type="term" value="P:proteolysis"/>
    <property type="evidence" value="ECO:0007669"/>
    <property type="project" value="InterPro"/>
</dbReference>
<dbReference type="InterPro" id="IPR011659">
    <property type="entry name" value="WD40"/>
</dbReference>
<dbReference type="PANTHER" id="PTHR43056">
    <property type="entry name" value="PEPTIDASE S9 PROLYL OLIGOPEPTIDASE"/>
    <property type="match status" value="1"/>
</dbReference>
<dbReference type="InterPro" id="IPR001375">
    <property type="entry name" value="Peptidase_S9_cat"/>
</dbReference>
<gene>
    <name evidence="3" type="ORF">A3770_07p46610</name>
</gene>
<keyword evidence="3" id="KW-0031">Aminopeptidase</keyword>
<feature type="region of interest" description="Disordered" evidence="1">
    <location>
        <begin position="230"/>
        <end position="254"/>
    </location>
</feature>
<dbReference type="STRING" id="1764295.A0A5B8MNP1"/>
<sequence>MKVMRRVATMRTKAPYGSWKSPVTSEVATKGALRLGGMAFGRGEETYWVEGRPAEGGRNVLVREDGEGPPVDVTPKDVNVRTRVHEYGGGAWKILPDANLALFTDFKTQRLYKQSLDAEESAPEPLTPGVEGSALRFADFCPDLGRNRVLCVVEDHRGSQKEPQNFLAAVELDGSCSEPLKLVSGADFYSSPSLNSDGTKLAFVQWDHPSMPWDITSVMVVDLGPDGLPAGEPTLVAGGPEKEEAPQQPSWTPDGRLIYVSDEGSGWWNLFQWCADGESKNICPRPGCEFGGPPWILGVSSYHVLTDDKIICSYSDASATGNTLAYLTVSTGELEEIPIPYETFGAFDVRGDGRLGALGRSAVKPSEIAVQDKAGEWVTKRKSSSLELDPEYISQAKVIKYNVGDDRFSYMYYYSPRNPDYEGSEDVGPPLLVKTHGGPTASTSSSFNPMIQYWTTRGFAVADVNYGGSTGYGREYRELLKGNWGIVDVEDAAAAATYLSSRGMADPKRLAIDGGSAGGYTTLACLTFTDVFSAGCSLYGVASLEALAGDTHKFEKRYLDYLVGPYPEKKDVYKERAPIENLDKLSAPLMLFQGTEDKIVPPNQAESMMKVCVEKGIPAALEMFEGEQHGFRKEENIRRCLDGEYDFFSQVFDFEPAGLPGDFKKIRIVGSL</sequence>
<keyword evidence="3" id="KW-0378">Hydrolase</keyword>